<sequence>MADAGPPRETEDVVQLPVYYYSSVSNLIRRFATHLTAADGRPVLDLSQREVRASEPDGPWVLLTPSYKAGNDAHATLPAPVRGFLRSPTTRRRLVGIIGSGNRNFGEHYQAAARELSRVSGRPVIFEFELAGTPEDVTECARRLAAFDARFAEKRPDDPSD</sequence>
<dbReference type="InterPro" id="IPR004465">
    <property type="entry name" value="RNR_NrdI"/>
</dbReference>
<evidence type="ECO:0000313" key="2">
    <source>
        <dbReference type="Proteomes" id="UP001142317"/>
    </source>
</evidence>
<dbReference type="Proteomes" id="UP001142317">
    <property type="component" value="Unassembled WGS sequence"/>
</dbReference>
<dbReference type="PANTHER" id="PTHR37297:SF1">
    <property type="entry name" value="PROTEIN NRDI"/>
    <property type="match status" value="1"/>
</dbReference>
<keyword evidence="2" id="KW-1185">Reference proteome</keyword>
<dbReference type="PANTHER" id="PTHR37297">
    <property type="entry name" value="PROTEIN NRDI"/>
    <property type="match status" value="1"/>
</dbReference>
<dbReference type="SUPFAM" id="SSF52218">
    <property type="entry name" value="Flavoproteins"/>
    <property type="match status" value="1"/>
</dbReference>
<comment type="caution">
    <text evidence="1">The sequence shown here is derived from an EMBL/GenBank/DDBJ whole genome shotgun (WGS) entry which is preliminary data.</text>
</comment>
<dbReference type="Gene3D" id="3.40.50.360">
    <property type="match status" value="1"/>
</dbReference>
<dbReference type="InterPro" id="IPR029039">
    <property type="entry name" value="Flavoprotein-like_sf"/>
</dbReference>
<dbReference type="EMBL" id="BSEO01000001">
    <property type="protein sequence ID" value="GLJ78727.1"/>
    <property type="molecule type" value="Genomic_DNA"/>
</dbReference>
<proteinExistence type="predicted"/>
<name>A0A9W6HE96_9MICO</name>
<dbReference type="Pfam" id="PF07972">
    <property type="entry name" value="Flavodoxin_NdrI"/>
    <property type="match status" value="1"/>
</dbReference>
<protein>
    <submittedName>
        <fullName evidence="1">Protein NrdI</fullName>
    </submittedName>
</protein>
<reference evidence="1" key="2">
    <citation type="submission" date="2023-01" db="EMBL/GenBank/DDBJ databases">
        <authorList>
            <person name="Sun Q."/>
            <person name="Evtushenko L."/>
        </authorList>
    </citation>
    <scope>NUCLEOTIDE SEQUENCE</scope>
    <source>
        <strain evidence="1">VKM Ac-1447</strain>
    </source>
</reference>
<gene>
    <name evidence="1" type="primary">nrdI_1</name>
    <name evidence="1" type="ORF">GCM10017586_04090</name>
</gene>
<accession>A0A9W6HE96</accession>
<dbReference type="GO" id="GO:0010181">
    <property type="term" value="F:FMN binding"/>
    <property type="evidence" value="ECO:0007669"/>
    <property type="project" value="InterPro"/>
</dbReference>
<evidence type="ECO:0000313" key="1">
    <source>
        <dbReference type="EMBL" id="GLJ78727.1"/>
    </source>
</evidence>
<organism evidence="1 2">
    <name type="scientific">Microbacterium imperiale</name>
    <dbReference type="NCBI Taxonomy" id="33884"/>
    <lineage>
        <taxon>Bacteria</taxon>
        <taxon>Bacillati</taxon>
        <taxon>Actinomycetota</taxon>
        <taxon>Actinomycetes</taxon>
        <taxon>Micrococcales</taxon>
        <taxon>Microbacteriaceae</taxon>
        <taxon>Microbacterium</taxon>
    </lineage>
</organism>
<dbReference type="AlphaFoldDB" id="A0A9W6HE96"/>
<reference evidence="1" key="1">
    <citation type="journal article" date="2014" name="Int. J. Syst. Evol. Microbiol.">
        <title>Complete genome sequence of Corynebacterium casei LMG S-19264T (=DSM 44701T), isolated from a smear-ripened cheese.</title>
        <authorList>
            <consortium name="US DOE Joint Genome Institute (JGI-PGF)"/>
            <person name="Walter F."/>
            <person name="Albersmeier A."/>
            <person name="Kalinowski J."/>
            <person name="Ruckert C."/>
        </authorList>
    </citation>
    <scope>NUCLEOTIDE SEQUENCE</scope>
    <source>
        <strain evidence="1">VKM Ac-1447</strain>
    </source>
</reference>